<evidence type="ECO:0000256" key="12">
    <source>
        <dbReference type="RuleBase" id="RU003357"/>
    </source>
</evidence>
<keyword evidence="6" id="KW-0408">Iron</keyword>
<dbReference type="AlphaFoldDB" id="A0A5D3YQC4"/>
<evidence type="ECO:0000259" key="14">
    <source>
        <dbReference type="Pfam" id="PF07715"/>
    </source>
</evidence>
<comment type="similarity">
    <text evidence="11 12">Belongs to the TonB-dependent receptor family.</text>
</comment>
<keyword evidence="16" id="KW-1185">Reference proteome</keyword>
<dbReference type="InterPro" id="IPR012910">
    <property type="entry name" value="Plug_dom"/>
</dbReference>
<evidence type="ECO:0000256" key="1">
    <source>
        <dbReference type="ARBA" id="ARBA00004571"/>
    </source>
</evidence>
<dbReference type="GO" id="GO:0009279">
    <property type="term" value="C:cell outer membrane"/>
    <property type="evidence" value="ECO:0007669"/>
    <property type="project" value="UniProtKB-SubCell"/>
</dbReference>
<dbReference type="RefSeq" id="WP_148897850.1">
    <property type="nucleotide sequence ID" value="NZ_VNHY01000001.1"/>
</dbReference>
<evidence type="ECO:0000256" key="2">
    <source>
        <dbReference type="ARBA" id="ARBA00022448"/>
    </source>
</evidence>
<evidence type="ECO:0000259" key="13">
    <source>
        <dbReference type="Pfam" id="PF00593"/>
    </source>
</evidence>
<dbReference type="OrthoDB" id="9782587at2"/>
<keyword evidence="4" id="KW-0410">Iron transport</keyword>
<keyword evidence="10 11" id="KW-0998">Cell outer membrane</keyword>
<evidence type="ECO:0000313" key="16">
    <source>
        <dbReference type="Proteomes" id="UP000324595"/>
    </source>
</evidence>
<comment type="subcellular location">
    <subcellularLocation>
        <location evidence="1 11">Cell outer membrane</location>
        <topology evidence="1 11">Multi-pass membrane protein</topology>
    </subcellularLocation>
</comment>
<feature type="domain" description="TonB-dependent receptor plug" evidence="14">
    <location>
        <begin position="52"/>
        <end position="160"/>
    </location>
</feature>
<evidence type="ECO:0000256" key="4">
    <source>
        <dbReference type="ARBA" id="ARBA00022496"/>
    </source>
</evidence>
<evidence type="ECO:0000256" key="5">
    <source>
        <dbReference type="ARBA" id="ARBA00022692"/>
    </source>
</evidence>
<dbReference type="SUPFAM" id="SSF56935">
    <property type="entry name" value="Porins"/>
    <property type="match status" value="1"/>
</dbReference>
<dbReference type="GO" id="GO:0006826">
    <property type="term" value="P:iron ion transport"/>
    <property type="evidence" value="ECO:0007669"/>
    <property type="project" value="UniProtKB-KW"/>
</dbReference>
<feature type="domain" description="TonB-dependent receptor-like beta-barrel" evidence="13">
    <location>
        <begin position="257"/>
        <end position="643"/>
    </location>
</feature>
<keyword evidence="5 11" id="KW-0812">Transmembrane</keyword>
<dbReference type="PANTHER" id="PTHR32552">
    <property type="entry name" value="FERRICHROME IRON RECEPTOR-RELATED"/>
    <property type="match status" value="1"/>
</dbReference>
<dbReference type="Pfam" id="PF00593">
    <property type="entry name" value="TonB_dep_Rec_b-barrel"/>
    <property type="match status" value="1"/>
</dbReference>
<keyword evidence="9 11" id="KW-0472">Membrane</keyword>
<evidence type="ECO:0000313" key="15">
    <source>
        <dbReference type="EMBL" id="TYP95173.1"/>
    </source>
</evidence>
<dbReference type="Pfam" id="PF07715">
    <property type="entry name" value="Plug"/>
    <property type="match status" value="1"/>
</dbReference>
<dbReference type="Gene3D" id="2.170.130.10">
    <property type="entry name" value="TonB-dependent receptor, plug domain"/>
    <property type="match status" value="1"/>
</dbReference>
<sequence>MSYKTFRYNLFFLVVTIFCITNICSGQDSLEIELDPIKVTALQSVISSPGAPLSVTSLTRDLQSVNHSSSLSLSAVGEQLPGLWINDRQNYALGERLTIRGVGWRSSFGVRGIQVVLDGIPLTVADGQTMINIVEPSFIRKAELIRGPAATYWGNSSGGVLYLSTRPSFDDTSNTRVRLQGGSFGLKKAEASFSNHNSGHKYSAYGSYLSTNGFRDYSAAEILRTGITGSINLTSRSQLRYQAAGIHMPKAQHPSSLTAQQAQNNPQMAVTEFADSAKAGKEITQAQTGLSYLLDTPAGIITINGYGIYRDLSNPLPFGIITVNRWVGGLRSSLKRDWNQFGLQVGIESKLQNDDRTEFDNAGDATRGAETVNQIERVWNQAAFVSGSYRLGNLRFLGGLRFDKLTFTTDAQSANVSGKRNFQALSPNFGVTFKPSNQTLFANISTSFEAPTTTELVNRPGGGNGFNPQLKPEKTIGVETGIRGTIFDQGLQYDVALYRLWISELLFPYQLSKNGPTFYRNQGKTMHSGIEGRLSWTINRELTLSTNINLNKAIFKDALTHDTTSIDGNNVPGIPNFRLNSNIRWSPDSFITSLSYERVSSYAVNNKNTAINDAYNVLDAKFSYKIPFSKKSGTFHPFININNILNQRYNGSVVVNSSGGNYYEPAPGRNWQVGVSFNY</sequence>
<protein>
    <submittedName>
        <fullName evidence="15">Iron complex outermembrane recepter protein</fullName>
    </submittedName>
</protein>
<gene>
    <name evidence="15" type="ORF">LX73_0469</name>
</gene>
<proteinExistence type="inferred from homology"/>
<dbReference type="InterPro" id="IPR039426">
    <property type="entry name" value="TonB-dep_rcpt-like"/>
</dbReference>
<keyword evidence="3 11" id="KW-1134">Transmembrane beta strand</keyword>
<dbReference type="Proteomes" id="UP000324595">
    <property type="component" value="Unassembled WGS sequence"/>
</dbReference>
<dbReference type="InterPro" id="IPR000531">
    <property type="entry name" value="Beta-barrel_TonB"/>
</dbReference>
<dbReference type="CDD" id="cd01347">
    <property type="entry name" value="ligand_gated_channel"/>
    <property type="match status" value="1"/>
</dbReference>
<keyword evidence="2 11" id="KW-0813">Transport</keyword>
<organism evidence="15 16">
    <name type="scientific">Fodinibius salinus</name>
    <dbReference type="NCBI Taxonomy" id="860790"/>
    <lineage>
        <taxon>Bacteria</taxon>
        <taxon>Pseudomonadati</taxon>
        <taxon>Balneolota</taxon>
        <taxon>Balneolia</taxon>
        <taxon>Balneolales</taxon>
        <taxon>Balneolaceae</taxon>
        <taxon>Fodinibius</taxon>
    </lineage>
</organism>
<dbReference type="Gene3D" id="2.40.170.20">
    <property type="entry name" value="TonB-dependent receptor, beta-barrel domain"/>
    <property type="match status" value="1"/>
</dbReference>
<evidence type="ECO:0000256" key="7">
    <source>
        <dbReference type="ARBA" id="ARBA00023065"/>
    </source>
</evidence>
<evidence type="ECO:0000256" key="6">
    <source>
        <dbReference type="ARBA" id="ARBA00023004"/>
    </source>
</evidence>
<evidence type="ECO:0000256" key="9">
    <source>
        <dbReference type="ARBA" id="ARBA00023136"/>
    </source>
</evidence>
<name>A0A5D3YQC4_9BACT</name>
<evidence type="ECO:0000256" key="10">
    <source>
        <dbReference type="ARBA" id="ARBA00023237"/>
    </source>
</evidence>
<evidence type="ECO:0000256" key="3">
    <source>
        <dbReference type="ARBA" id="ARBA00022452"/>
    </source>
</evidence>
<comment type="caution">
    <text evidence="15">The sequence shown here is derived from an EMBL/GenBank/DDBJ whole genome shotgun (WGS) entry which is preliminary data.</text>
</comment>
<keyword evidence="8 12" id="KW-0798">TonB box</keyword>
<dbReference type="PROSITE" id="PS52016">
    <property type="entry name" value="TONB_DEPENDENT_REC_3"/>
    <property type="match status" value="1"/>
</dbReference>
<accession>A0A5D3YQC4</accession>
<keyword evidence="7" id="KW-0406">Ion transport</keyword>
<dbReference type="InterPro" id="IPR036942">
    <property type="entry name" value="Beta-barrel_TonB_sf"/>
</dbReference>
<reference evidence="15 16" key="1">
    <citation type="submission" date="2019-07" db="EMBL/GenBank/DDBJ databases">
        <title>Genomic Encyclopedia of Archaeal and Bacterial Type Strains, Phase II (KMG-II): from individual species to whole genera.</title>
        <authorList>
            <person name="Goeker M."/>
        </authorList>
    </citation>
    <scope>NUCLEOTIDE SEQUENCE [LARGE SCALE GENOMIC DNA]</scope>
    <source>
        <strain evidence="15 16">DSM 21935</strain>
    </source>
</reference>
<evidence type="ECO:0000256" key="8">
    <source>
        <dbReference type="ARBA" id="ARBA00023077"/>
    </source>
</evidence>
<dbReference type="InterPro" id="IPR037066">
    <property type="entry name" value="Plug_dom_sf"/>
</dbReference>
<evidence type="ECO:0000256" key="11">
    <source>
        <dbReference type="PROSITE-ProRule" id="PRU01360"/>
    </source>
</evidence>
<dbReference type="PANTHER" id="PTHR32552:SF81">
    <property type="entry name" value="TONB-DEPENDENT OUTER MEMBRANE RECEPTOR"/>
    <property type="match status" value="1"/>
</dbReference>
<dbReference type="EMBL" id="VNHY01000001">
    <property type="protein sequence ID" value="TYP95173.1"/>
    <property type="molecule type" value="Genomic_DNA"/>
</dbReference>